<dbReference type="InterPro" id="IPR015946">
    <property type="entry name" value="KH_dom-like_a/b"/>
</dbReference>
<dbReference type="PANTHER" id="PTHR39624:SF2">
    <property type="entry name" value="OSMC-LIKE PROTEIN"/>
    <property type="match status" value="1"/>
</dbReference>
<dbReference type="Gene3D" id="3.30.300.20">
    <property type="match status" value="1"/>
</dbReference>
<dbReference type="RefSeq" id="WP_110997480.1">
    <property type="nucleotide sequence ID" value="NZ_QKTW01000003.1"/>
</dbReference>
<proteinExistence type="predicted"/>
<dbReference type="PANTHER" id="PTHR39624">
    <property type="entry name" value="PROTEIN INVOLVED IN RIMO-MEDIATED BETA-METHYLTHIOLATION OF RIBOSOMAL PROTEIN S12 YCAO"/>
    <property type="match status" value="1"/>
</dbReference>
<dbReference type="AlphaFoldDB" id="A0A2W2AQF1"/>
<evidence type="ECO:0000313" key="2">
    <source>
        <dbReference type="Proteomes" id="UP000248745"/>
    </source>
</evidence>
<dbReference type="InterPro" id="IPR003718">
    <property type="entry name" value="OsmC/Ohr_fam"/>
</dbReference>
<evidence type="ECO:0000313" key="1">
    <source>
        <dbReference type="EMBL" id="PZF74640.1"/>
    </source>
</evidence>
<gene>
    <name evidence="1" type="ORF">DN068_03420</name>
</gene>
<dbReference type="OrthoDB" id="9791538at2"/>
<organism evidence="1 2">
    <name type="scientific">Taibaiella soli</name>
    <dbReference type="NCBI Taxonomy" id="1649169"/>
    <lineage>
        <taxon>Bacteria</taxon>
        <taxon>Pseudomonadati</taxon>
        <taxon>Bacteroidota</taxon>
        <taxon>Chitinophagia</taxon>
        <taxon>Chitinophagales</taxon>
        <taxon>Chitinophagaceae</taxon>
        <taxon>Taibaiella</taxon>
    </lineage>
</organism>
<protein>
    <recommendedName>
        <fullName evidence="3">OsmC family peroxiredoxin</fullName>
    </recommendedName>
</protein>
<evidence type="ECO:0008006" key="3">
    <source>
        <dbReference type="Google" id="ProtNLM"/>
    </source>
</evidence>
<keyword evidence="2" id="KW-1185">Reference proteome</keyword>
<sequence>MSITKITATVEATNIGDVFTTQMKVGDHITVADEPLTIGGKDAGPSPAEYLCMALASCTAITLRMYLKRKDWKVEQIKVNVSLVKAADAASGVNTFYCRLDLGNDLTEEQRTKLIQIADACPLHRLLGTPSEVVTEMAHTIADV</sequence>
<accession>A0A2W2AQF1</accession>
<dbReference type="SUPFAM" id="SSF82784">
    <property type="entry name" value="OsmC-like"/>
    <property type="match status" value="1"/>
</dbReference>
<dbReference type="Pfam" id="PF02566">
    <property type="entry name" value="OsmC"/>
    <property type="match status" value="1"/>
</dbReference>
<dbReference type="Proteomes" id="UP000248745">
    <property type="component" value="Unassembled WGS sequence"/>
</dbReference>
<reference evidence="1 2" key="1">
    <citation type="submission" date="2018-06" db="EMBL/GenBank/DDBJ databases">
        <title>Mucibacter soli gen. nov., sp. nov., a new member of the family Chitinophagaceae producing mucin.</title>
        <authorList>
            <person name="Kim M.-K."/>
            <person name="Park S."/>
            <person name="Kim T.-S."/>
            <person name="Joung Y."/>
            <person name="Han J.-H."/>
            <person name="Kim S.B."/>
        </authorList>
    </citation>
    <scope>NUCLEOTIDE SEQUENCE [LARGE SCALE GENOMIC DNA]</scope>
    <source>
        <strain evidence="1 2">R1-15</strain>
    </source>
</reference>
<comment type="caution">
    <text evidence="1">The sequence shown here is derived from an EMBL/GenBank/DDBJ whole genome shotgun (WGS) entry which is preliminary data.</text>
</comment>
<dbReference type="EMBL" id="QKTW01000003">
    <property type="protein sequence ID" value="PZF74640.1"/>
    <property type="molecule type" value="Genomic_DNA"/>
</dbReference>
<dbReference type="InterPro" id="IPR036102">
    <property type="entry name" value="OsmC/Ohrsf"/>
</dbReference>
<name>A0A2W2AQF1_9BACT</name>